<dbReference type="RefSeq" id="WP_057875058.1">
    <property type="nucleotide sequence ID" value="NZ_AYZD01000001.1"/>
</dbReference>
<dbReference type="InterPro" id="IPR036249">
    <property type="entry name" value="Thioredoxin-like_sf"/>
</dbReference>
<dbReference type="Proteomes" id="UP000051015">
    <property type="component" value="Unassembled WGS sequence"/>
</dbReference>
<dbReference type="NCBIfam" id="TIGR01617">
    <property type="entry name" value="arsC_related"/>
    <property type="match status" value="1"/>
</dbReference>
<proteinExistence type="inferred from homology"/>
<gene>
    <name evidence="4" type="ORF">FC19_GL001604</name>
</gene>
<dbReference type="AlphaFoldDB" id="A0A0R2DA18"/>
<evidence type="ECO:0000313" key="5">
    <source>
        <dbReference type="Proteomes" id="UP000051015"/>
    </source>
</evidence>
<protein>
    <submittedName>
        <fullName evidence="4">Arsenate reductase</fullName>
    </submittedName>
</protein>
<dbReference type="CDD" id="cd03036">
    <property type="entry name" value="ArsC_like"/>
    <property type="match status" value="1"/>
</dbReference>
<keyword evidence="5" id="KW-1185">Reference proteome</keyword>
<dbReference type="PANTHER" id="PTHR30041">
    <property type="entry name" value="ARSENATE REDUCTASE"/>
    <property type="match status" value="1"/>
</dbReference>
<evidence type="ECO:0000256" key="2">
    <source>
        <dbReference type="ARBA" id="ARBA00023284"/>
    </source>
</evidence>
<dbReference type="InterPro" id="IPR006504">
    <property type="entry name" value="Tscrpt_reg_Spx/MgsR"/>
</dbReference>
<dbReference type="Gene3D" id="3.40.30.10">
    <property type="entry name" value="Glutaredoxin"/>
    <property type="match status" value="1"/>
</dbReference>
<sequence>MKQFYCYSKCSTCHKTKKWLDENSVEYEKIDIVKDPPTAERLAEWIKKSKQPLKYFFNTSGIKYRELKLKDKVPTMNITEASKILASDGKLIKRPLMVEGDHVTCGFKVDTYENEWK</sequence>
<dbReference type="PANTHER" id="PTHR30041:SF8">
    <property type="entry name" value="PROTEIN YFFB"/>
    <property type="match status" value="1"/>
</dbReference>
<dbReference type="EMBL" id="AYZD01000001">
    <property type="protein sequence ID" value="KRM97561.1"/>
    <property type="molecule type" value="Genomic_DNA"/>
</dbReference>
<evidence type="ECO:0000313" key="4">
    <source>
        <dbReference type="EMBL" id="KRM97561.1"/>
    </source>
</evidence>
<dbReference type="PROSITE" id="PS51353">
    <property type="entry name" value="ARSC"/>
    <property type="match status" value="1"/>
</dbReference>
<keyword evidence="2" id="KW-0676">Redox-active center</keyword>
<accession>A0A0R2DA18</accession>
<comment type="similarity">
    <text evidence="3">Belongs to the ArsC family.</text>
</comment>
<dbReference type="InterPro" id="IPR006660">
    <property type="entry name" value="Arsenate_reductase-like"/>
</dbReference>
<dbReference type="STRING" id="1423725.FC19_GL001604"/>
<reference evidence="4 5" key="1">
    <citation type="journal article" date="2015" name="Genome Announc.">
        <title>Expanding the biotechnology potential of lactobacilli through comparative genomics of 213 strains and associated genera.</title>
        <authorList>
            <person name="Sun Z."/>
            <person name="Harris H.M."/>
            <person name="McCann A."/>
            <person name="Guo C."/>
            <person name="Argimon S."/>
            <person name="Zhang W."/>
            <person name="Yang X."/>
            <person name="Jeffery I.B."/>
            <person name="Cooney J.C."/>
            <person name="Kagawa T.F."/>
            <person name="Liu W."/>
            <person name="Song Y."/>
            <person name="Salvetti E."/>
            <person name="Wrobel A."/>
            <person name="Rasinkangas P."/>
            <person name="Parkhill J."/>
            <person name="Rea M.C."/>
            <person name="O'Sullivan O."/>
            <person name="Ritari J."/>
            <person name="Douillard F.P."/>
            <person name="Paul Ross R."/>
            <person name="Yang R."/>
            <person name="Briner A.E."/>
            <person name="Felis G.E."/>
            <person name="de Vos W.M."/>
            <person name="Barrangou R."/>
            <person name="Klaenhammer T.R."/>
            <person name="Caufield P.W."/>
            <person name="Cui Y."/>
            <person name="Zhang H."/>
            <person name="O'Toole P.W."/>
        </authorList>
    </citation>
    <scope>NUCLEOTIDE SEQUENCE [LARGE SCALE GENOMIC DNA]</scope>
    <source>
        <strain evidence="4 5">DSM 21051</strain>
    </source>
</reference>
<dbReference type="PATRIC" id="fig|1423725.3.peg.1647"/>
<name>A0A0R2DA18_9LACO</name>
<keyword evidence="1" id="KW-1015">Disulfide bond</keyword>
<evidence type="ECO:0000256" key="3">
    <source>
        <dbReference type="PROSITE-ProRule" id="PRU01282"/>
    </source>
</evidence>
<dbReference type="OrthoDB" id="9794155at2"/>
<dbReference type="Pfam" id="PF03960">
    <property type="entry name" value="ArsC"/>
    <property type="match status" value="1"/>
</dbReference>
<comment type="caution">
    <text evidence="4">The sequence shown here is derived from an EMBL/GenBank/DDBJ whole genome shotgun (WGS) entry which is preliminary data.</text>
</comment>
<dbReference type="SUPFAM" id="SSF52833">
    <property type="entry name" value="Thioredoxin-like"/>
    <property type="match status" value="1"/>
</dbReference>
<evidence type="ECO:0000256" key="1">
    <source>
        <dbReference type="ARBA" id="ARBA00023157"/>
    </source>
</evidence>
<organism evidence="4 5">
    <name type="scientific">Liquorilactobacillus aquaticus DSM 21051</name>
    <dbReference type="NCBI Taxonomy" id="1423725"/>
    <lineage>
        <taxon>Bacteria</taxon>
        <taxon>Bacillati</taxon>
        <taxon>Bacillota</taxon>
        <taxon>Bacilli</taxon>
        <taxon>Lactobacillales</taxon>
        <taxon>Lactobacillaceae</taxon>
        <taxon>Liquorilactobacillus</taxon>
    </lineage>
</organism>